<dbReference type="AlphaFoldDB" id="A0A2A2M555"/>
<name>A0A2A2M555_9BILA</name>
<evidence type="ECO:0000313" key="2">
    <source>
        <dbReference type="Proteomes" id="UP000218231"/>
    </source>
</evidence>
<organism evidence="1 2">
    <name type="scientific">Diploscapter pachys</name>
    <dbReference type="NCBI Taxonomy" id="2018661"/>
    <lineage>
        <taxon>Eukaryota</taxon>
        <taxon>Metazoa</taxon>
        <taxon>Ecdysozoa</taxon>
        <taxon>Nematoda</taxon>
        <taxon>Chromadorea</taxon>
        <taxon>Rhabditida</taxon>
        <taxon>Rhabditina</taxon>
        <taxon>Rhabditomorpha</taxon>
        <taxon>Rhabditoidea</taxon>
        <taxon>Rhabditidae</taxon>
        <taxon>Diploscapter</taxon>
    </lineage>
</organism>
<evidence type="ECO:0000313" key="1">
    <source>
        <dbReference type="EMBL" id="PAV93549.1"/>
    </source>
</evidence>
<dbReference type="Proteomes" id="UP000218231">
    <property type="component" value="Unassembled WGS sequence"/>
</dbReference>
<reference evidence="1 2" key="1">
    <citation type="journal article" date="2017" name="Curr. Biol.">
        <title>Genome architecture and evolution of a unichromosomal asexual nematode.</title>
        <authorList>
            <person name="Fradin H."/>
            <person name="Zegar C."/>
            <person name="Gutwein M."/>
            <person name="Lucas J."/>
            <person name="Kovtun M."/>
            <person name="Corcoran D."/>
            <person name="Baugh L.R."/>
            <person name="Kiontke K."/>
            <person name="Gunsalus K."/>
            <person name="Fitch D.H."/>
            <person name="Piano F."/>
        </authorList>
    </citation>
    <scope>NUCLEOTIDE SEQUENCE [LARGE SCALE GENOMIC DNA]</scope>
    <source>
        <strain evidence="1">PF1309</strain>
    </source>
</reference>
<protein>
    <submittedName>
        <fullName evidence="1">Uncharacterized protein</fullName>
    </submittedName>
</protein>
<comment type="caution">
    <text evidence="1">The sequence shown here is derived from an EMBL/GenBank/DDBJ whole genome shotgun (WGS) entry which is preliminary data.</text>
</comment>
<accession>A0A2A2M555</accession>
<keyword evidence="2" id="KW-1185">Reference proteome</keyword>
<dbReference type="EMBL" id="LIAE01005085">
    <property type="protein sequence ID" value="PAV93549.1"/>
    <property type="molecule type" value="Genomic_DNA"/>
</dbReference>
<gene>
    <name evidence="1" type="ORF">WR25_17920</name>
</gene>
<proteinExistence type="predicted"/>
<sequence length="147" mass="16322">MDVDDAVAPARDEVVRQQPHVAGKRDDLASRLAQGGVDLCLIGRLADPLGRQREGLEPPLARPGEARGIGLVGCDEADRHARFDQRHHVRAAARDQDADGLHRPVSHGCGWRSSRRARSTFRCCRARCSRAGRRRCGRSCGRFRRPQ</sequence>